<comment type="caution">
    <text evidence="1">The sequence shown here is derived from an EMBL/GenBank/DDBJ whole genome shotgun (WGS) entry which is preliminary data.</text>
</comment>
<name>A0A4D4KVY0_STRVO</name>
<dbReference type="EMBL" id="BJHW01000001">
    <property type="protein sequence ID" value="GDY50667.1"/>
    <property type="molecule type" value="Genomic_DNA"/>
</dbReference>
<dbReference type="AlphaFoldDB" id="A0A4D4KVY0"/>
<organism evidence="1 2">
    <name type="scientific">Streptomyces violaceusniger</name>
    <dbReference type="NCBI Taxonomy" id="68280"/>
    <lineage>
        <taxon>Bacteria</taxon>
        <taxon>Bacillati</taxon>
        <taxon>Actinomycetota</taxon>
        <taxon>Actinomycetes</taxon>
        <taxon>Kitasatosporales</taxon>
        <taxon>Streptomycetaceae</taxon>
        <taxon>Streptomyces</taxon>
        <taxon>Streptomyces violaceusniger group</taxon>
    </lineage>
</organism>
<accession>A0A4D4KVY0</accession>
<protein>
    <submittedName>
        <fullName evidence="1">Uncharacterized protein</fullName>
    </submittedName>
</protein>
<reference evidence="1 2" key="1">
    <citation type="journal article" date="2020" name="Int. J. Syst. Evol. Microbiol.">
        <title>Reclassification of Streptomyces castelarensis and Streptomyces sporoclivatus as later heterotypic synonyms of Streptomyces antimycoticus.</title>
        <authorList>
            <person name="Komaki H."/>
            <person name="Tamura T."/>
        </authorList>
    </citation>
    <scope>NUCLEOTIDE SEQUENCE [LARGE SCALE GENOMIC DNA]</scope>
    <source>
        <strain evidence="1 2">NBRC 13459</strain>
    </source>
</reference>
<dbReference type="Proteomes" id="UP000301309">
    <property type="component" value="Unassembled WGS sequence"/>
</dbReference>
<sequence length="71" mass="7302">MFAEGSDLFAQRGDGRIGVGTVVLVARVAAVHASLLVRPPWNGDFTIMKFFNMSRGGVAVAGAGPGRALSA</sequence>
<gene>
    <name evidence="1" type="ORF">SVIO_012900</name>
</gene>
<keyword evidence="2" id="KW-1185">Reference proteome</keyword>
<evidence type="ECO:0000313" key="1">
    <source>
        <dbReference type="EMBL" id="GDY50667.1"/>
    </source>
</evidence>
<proteinExistence type="predicted"/>
<evidence type="ECO:0000313" key="2">
    <source>
        <dbReference type="Proteomes" id="UP000301309"/>
    </source>
</evidence>